<keyword evidence="2" id="KW-0547">Nucleotide-binding</keyword>
<dbReference type="Pfam" id="PF03099">
    <property type="entry name" value="BPL_LplA_LipB"/>
    <property type="match status" value="1"/>
</dbReference>
<dbReference type="NCBIfam" id="TIGR00121">
    <property type="entry name" value="birA_ligase"/>
    <property type="match status" value="1"/>
</dbReference>
<dbReference type="GO" id="GO:0005524">
    <property type="term" value="F:ATP binding"/>
    <property type="evidence" value="ECO:0007669"/>
    <property type="project" value="UniProtKB-KW"/>
</dbReference>
<dbReference type="CDD" id="cd16442">
    <property type="entry name" value="BPL"/>
    <property type="match status" value="1"/>
</dbReference>
<accession>A0A212TE14</accession>
<evidence type="ECO:0000256" key="1">
    <source>
        <dbReference type="ARBA" id="ARBA00022598"/>
    </source>
</evidence>
<name>A0A212TE14_9BURK</name>
<dbReference type="RefSeq" id="WP_088812859.1">
    <property type="nucleotide sequence ID" value="NZ_FYEX01000001.1"/>
</dbReference>
<dbReference type="SUPFAM" id="SSF50037">
    <property type="entry name" value="C-terminal domain of transcriptional repressors"/>
    <property type="match status" value="1"/>
</dbReference>
<comment type="catalytic activity">
    <reaction evidence="6">
        <text>biotin + L-lysyl-[protein] + ATP = N(6)-biotinyl-L-lysyl-[protein] + AMP + diphosphate + H(+)</text>
        <dbReference type="Rhea" id="RHEA:11756"/>
        <dbReference type="Rhea" id="RHEA-COMP:9752"/>
        <dbReference type="Rhea" id="RHEA-COMP:10505"/>
        <dbReference type="ChEBI" id="CHEBI:15378"/>
        <dbReference type="ChEBI" id="CHEBI:29969"/>
        <dbReference type="ChEBI" id="CHEBI:30616"/>
        <dbReference type="ChEBI" id="CHEBI:33019"/>
        <dbReference type="ChEBI" id="CHEBI:57586"/>
        <dbReference type="ChEBI" id="CHEBI:83144"/>
        <dbReference type="ChEBI" id="CHEBI:456215"/>
        <dbReference type="EC" id="6.3.4.15"/>
    </reaction>
</comment>
<gene>
    <name evidence="8" type="ORF">SAMN06295916_1016</name>
</gene>
<dbReference type="PANTHER" id="PTHR12835">
    <property type="entry name" value="BIOTIN PROTEIN LIGASE"/>
    <property type="match status" value="1"/>
</dbReference>
<reference evidence="9" key="1">
    <citation type="submission" date="2017-06" db="EMBL/GenBank/DDBJ databases">
        <authorList>
            <person name="Varghese N."/>
            <person name="Submissions S."/>
        </authorList>
    </citation>
    <scope>NUCLEOTIDE SEQUENCE [LARGE SCALE GENOMIC DNA]</scope>
    <source>
        <strain evidence="9">MWH-VicM1</strain>
    </source>
</reference>
<dbReference type="GO" id="GO:0005737">
    <property type="term" value="C:cytoplasm"/>
    <property type="evidence" value="ECO:0007669"/>
    <property type="project" value="TreeGrafter"/>
</dbReference>
<evidence type="ECO:0000256" key="4">
    <source>
        <dbReference type="ARBA" id="ARBA00023267"/>
    </source>
</evidence>
<keyword evidence="4" id="KW-0092">Biotin</keyword>
<keyword evidence="3" id="KW-0067">ATP-binding</keyword>
<dbReference type="AlphaFoldDB" id="A0A212TE14"/>
<dbReference type="EMBL" id="FYEX01000001">
    <property type="protein sequence ID" value="SNC64066.1"/>
    <property type="molecule type" value="Genomic_DNA"/>
</dbReference>
<feature type="domain" description="BPL/LPL catalytic" evidence="7">
    <location>
        <begin position="1"/>
        <end position="193"/>
    </location>
</feature>
<evidence type="ECO:0000256" key="5">
    <source>
        <dbReference type="ARBA" id="ARBA00024227"/>
    </source>
</evidence>
<dbReference type="InterPro" id="IPR004143">
    <property type="entry name" value="BPL_LPL_catalytic"/>
</dbReference>
<dbReference type="SUPFAM" id="SSF55681">
    <property type="entry name" value="Class II aaRS and biotin synthetases"/>
    <property type="match status" value="1"/>
</dbReference>
<dbReference type="GO" id="GO:0004077">
    <property type="term" value="F:biotin--[biotin carboxyl-carrier protein] ligase activity"/>
    <property type="evidence" value="ECO:0007669"/>
    <property type="project" value="UniProtKB-EC"/>
</dbReference>
<dbReference type="PANTHER" id="PTHR12835:SF5">
    <property type="entry name" value="BIOTIN--PROTEIN LIGASE"/>
    <property type="match status" value="1"/>
</dbReference>
<dbReference type="InterPro" id="IPR008988">
    <property type="entry name" value="Transcriptional_repressor_C"/>
</dbReference>
<keyword evidence="9" id="KW-1185">Reference proteome</keyword>
<dbReference type="InterPro" id="IPR045864">
    <property type="entry name" value="aa-tRNA-synth_II/BPL/LPL"/>
</dbReference>
<organism evidence="8 9">
    <name type="scientific">Polynucleobacter victoriensis</name>
    <dbReference type="NCBI Taxonomy" id="2049319"/>
    <lineage>
        <taxon>Bacteria</taxon>
        <taxon>Pseudomonadati</taxon>
        <taxon>Pseudomonadota</taxon>
        <taxon>Betaproteobacteria</taxon>
        <taxon>Burkholderiales</taxon>
        <taxon>Burkholderiaceae</taxon>
        <taxon>Polynucleobacter</taxon>
    </lineage>
</organism>
<sequence length="260" mass="28405">MTINWILERVEESASTNEDLMSRWRDGALWEPVARVAAKQSAGRGRMGRSWVSHANQALTFSVAYPFKKPIAELSGLSLACGLGVIKGISEGTGIAEESLKELGLGLKWPNDIFLGEAKLGGMLIEGGQINTTQPTWLVIGIGINLITDLTIEQNIGRSMASTSQITNASKIDADVLWLSIIKELGNILETFEKSSFKAFQSEWNEWDIFKNQVCQISQQDKISIEGIERGVDDAGHLLIETANGVERVISGDVSLRKSS</sequence>
<dbReference type="InterPro" id="IPR004408">
    <property type="entry name" value="Biotin_CoA_COase_ligase"/>
</dbReference>
<proteinExistence type="predicted"/>
<dbReference type="Pfam" id="PF02237">
    <property type="entry name" value="BPL_C"/>
    <property type="match status" value="1"/>
</dbReference>
<keyword evidence="1 8" id="KW-0436">Ligase</keyword>
<dbReference type="PROSITE" id="PS51733">
    <property type="entry name" value="BPL_LPL_CATALYTIC"/>
    <property type="match status" value="1"/>
</dbReference>
<evidence type="ECO:0000256" key="2">
    <source>
        <dbReference type="ARBA" id="ARBA00022741"/>
    </source>
</evidence>
<dbReference type="OrthoDB" id="9807064at2"/>
<dbReference type="Gene3D" id="3.30.930.10">
    <property type="entry name" value="Bira Bifunctional Protein, Domain 2"/>
    <property type="match status" value="1"/>
</dbReference>
<protein>
    <recommendedName>
        <fullName evidence="5">biotin--[biotin carboxyl-carrier protein] ligase</fullName>
        <ecNumber evidence="5">6.3.4.15</ecNumber>
    </recommendedName>
</protein>
<dbReference type="InterPro" id="IPR003142">
    <property type="entry name" value="BPL_C"/>
</dbReference>
<evidence type="ECO:0000259" key="7">
    <source>
        <dbReference type="PROSITE" id="PS51733"/>
    </source>
</evidence>
<evidence type="ECO:0000256" key="3">
    <source>
        <dbReference type="ARBA" id="ARBA00022840"/>
    </source>
</evidence>
<dbReference type="Gene3D" id="2.30.30.100">
    <property type="match status" value="1"/>
</dbReference>
<dbReference type="EC" id="6.3.4.15" evidence="5"/>
<evidence type="ECO:0000313" key="8">
    <source>
        <dbReference type="EMBL" id="SNC64066.1"/>
    </source>
</evidence>
<dbReference type="Proteomes" id="UP000197215">
    <property type="component" value="Unassembled WGS sequence"/>
</dbReference>
<evidence type="ECO:0000313" key="9">
    <source>
        <dbReference type="Proteomes" id="UP000197215"/>
    </source>
</evidence>
<evidence type="ECO:0000256" key="6">
    <source>
        <dbReference type="ARBA" id="ARBA00047846"/>
    </source>
</evidence>